<accession>A0A327KFY4</accession>
<evidence type="ECO:0000313" key="3">
    <source>
        <dbReference type="EMBL" id="RAI37689.1"/>
    </source>
</evidence>
<dbReference type="Gene3D" id="1.25.40.10">
    <property type="entry name" value="Tetratricopeptide repeat domain"/>
    <property type="match status" value="2"/>
</dbReference>
<evidence type="ECO:0000256" key="1">
    <source>
        <dbReference type="PROSITE-ProRule" id="PRU00339"/>
    </source>
</evidence>
<evidence type="ECO:0000313" key="4">
    <source>
        <dbReference type="Proteomes" id="UP000249130"/>
    </source>
</evidence>
<dbReference type="AlphaFoldDB" id="A0A327KFY4"/>
<feature type="non-terminal residue" evidence="3">
    <location>
        <position position="1"/>
    </location>
</feature>
<reference evidence="3 4" key="1">
    <citation type="submission" date="2017-07" db="EMBL/GenBank/DDBJ databases">
        <title>Draft Genome Sequences of Select Purple Nonsulfur Bacteria.</title>
        <authorList>
            <person name="Lasarre B."/>
            <person name="Mckinlay J.B."/>
        </authorList>
    </citation>
    <scope>NUCLEOTIDE SEQUENCE [LARGE SCALE GENOMIC DNA]</scope>
    <source>
        <strain evidence="3 4">DSM 5909</strain>
    </source>
</reference>
<feature type="repeat" description="TPR" evidence="1">
    <location>
        <begin position="517"/>
        <end position="550"/>
    </location>
</feature>
<proteinExistence type="predicted"/>
<protein>
    <submittedName>
        <fullName evidence="3">Uncharacterized protein</fullName>
    </submittedName>
</protein>
<feature type="compositionally biased region" description="Low complexity" evidence="2">
    <location>
        <begin position="1"/>
        <end position="28"/>
    </location>
</feature>
<dbReference type="RefSeq" id="WP_111422881.1">
    <property type="nucleotide sequence ID" value="NZ_NPEX01000423.1"/>
</dbReference>
<dbReference type="EMBL" id="NPEX01000423">
    <property type="protein sequence ID" value="RAI37689.1"/>
    <property type="molecule type" value="Genomic_DNA"/>
</dbReference>
<name>A0A327KFY4_9BRAD</name>
<keyword evidence="4" id="KW-1185">Reference proteome</keyword>
<sequence>VSAPPADLADVPVRPAAPAAPAGAESPSVDPPAPVIVAPAPSGDPTGAVQVQVGRQAENLILSFPFSVATPVAVFNRADTLWVVFDTGARIDVAALGRDRSGTVQSASLTRLRDGQALRLKLERPRLATVRIDGPTVTVVIGDQIMEAPRPLSLVRNPASQSRVTTAVPFDDPRAVHRLTDPEAGDTLVVVTGLGPPRGFMQPQDYVEFGVLPSAHGVVLQPVADDLTVELGTDRITIGRPGGLSVSASDMVGRRTGLFRPAVFDPQLWGFDREADFEERRRTLVNAAAEALETRRTGARMDLGRFYLAREMYAEAKGVIEVAIGEERPGADDPAGLLMHAFANIMLGRIPEALKDLSHPIVASHPDAQIWRGFAMAKQGNWADANDKLRNVESSISTLPMQLQRLILKDAVRAALEVKNFAAAANLMHAFETLGIDKSMEAAIAVLAGQVAEGLGRSGDALADYRLAATSGIGPDAAQARLRETVLRYHLGDLKRSEVIGDLEELTTLWRGDDTEIEALQMLARLYTQESRYRDAFHVMRTALMAHPNSEHTRRIQEEASSTFDTLFLAGKGDAMPAVDALGLFYDFRELTPIGRRGDEMIRRLADRLVSVDLLDQASELLQHQVDHRLQGAARAQVATRLAIVYLMNRKPDRALATLRATQTTNIATELRNQRLLIEGRALSDIGRPDLALEVIGNLDGREAQRLRSDILWSAKRWQAAGEQIEMMYGERWRDWQPLSEPERADLLRAAIGYALADDTIGLGRFREKYVAKMADGPDRRAFDVATAPRASNAPEFASVARMVGSTDTLDSFLREMRTRYPETGSFSNEPPGAAGAPGNQTRALQPDPDPTASIRPRKLTAVKR</sequence>
<evidence type="ECO:0000256" key="2">
    <source>
        <dbReference type="SAM" id="MobiDB-lite"/>
    </source>
</evidence>
<feature type="compositionally biased region" description="Basic residues" evidence="2">
    <location>
        <begin position="856"/>
        <end position="865"/>
    </location>
</feature>
<dbReference type="Proteomes" id="UP000249130">
    <property type="component" value="Unassembled WGS sequence"/>
</dbReference>
<dbReference type="InterPro" id="IPR019734">
    <property type="entry name" value="TPR_rpt"/>
</dbReference>
<feature type="region of interest" description="Disordered" evidence="2">
    <location>
        <begin position="822"/>
        <end position="865"/>
    </location>
</feature>
<feature type="region of interest" description="Disordered" evidence="2">
    <location>
        <begin position="1"/>
        <end position="47"/>
    </location>
</feature>
<keyword evidence="1" id="KW-0802">TPR repeat</keyword>
<dbReference type="PROSITE" id="PS50005">
    <property type="entry name" value="TPR"/>
    <property type="match status" value="1"/>
</dbReference>
<organism evidence="3 4">
    <name type="scientific">Rhodoplanes roseus</name>
    <dbReference type="NCBI Taxonomy" id="29409"/>
    <lineage>
        <taxon>Bacteria</taxon>
        <taxon>Pseudomonadati</taxon>
        <taxon>Pseudomonadota</taxon>
        <taxon>Alphaproteobacteria</taxon>
        <taxon>Hyphomicrobiales</taxon>
        <taxon>Nitrobacteraceae</taxon>
        <taxon>Rhodoplanes</taxon>
    </lineage>
</organism>
<gene>
    <name evidence="3" type="ORF">CH341_29215</name>
</gene>
<comment type="caution">
    <text evidence="3">The sequence shown here is derived from an EMBL/GenBank/DDBJ whole genome shotgun (WGS) entry which is preliminary data.</text>
</comment>
<dbReference type="SUPFAM" id="SSF48452">
    <property type="entry name" value="TPR-like"/>
    <property type="match status" value="1"/>
</dbReference>
<dbReference type="InterPro" id="IPR011990">
    <property type="entry name" value="TPR-like_helical_dom_sf"/>
</dbReference>